<evidence type="ECO:0000313" key="2">
    <source>
        <dbReference type="EMBL" id="MCL1125219.1"/>
    </source>
</evidence>
<dbReference type="EMBL" id="JAKIKS010000042">
    <property type="protein sequence ID" value="MCL1125219.1"/>
    <property type="molecule type" value="Genomic_DNA"/>
</dbReference>
<proteinExistence type="predicted"/>
<dbReference type="RefSeq" id="WP_248940534.1">
    <property type="nucleotide sequence ID" value="NZ_JAKIKS010000042.1"/>
</dbReference>
<sequence length="162" mass="18256">MFALFSQNSLFILTVMLVGVLSYATVLQLRFDAEKVKMEAMKLQETLLQSDLSILRGVIKTQTAQQQIMVDEFDILAELNKANSQAKQTLSQELDQQIQLLDRLMEAENEQVYVWANEPIPMDISRVLEYASDCANIGLQLTSVCTAAQEYDSAVSDPLIFK</sequence>
<reference evidence="2 3" key="1">
    <citation type="submission" date="2022-01" db="EMBL/GenBank/DDBJ databases">
        <title>Whole genome-based taxonomy of the Shewanellaceae.</title>
        <authorList>
            <person name="Martin-Rodriguez A.J."/>
        </authorList>
    </citation>
    <scope>NUCLEOTIDE SEQUENCE [LARGE SCALE GENOMIC DNA]</scope>
    <source>
        <strain evidence="2 3">DSM 17177</strain>
    </source>
</reference>
<keyword evidence="3" id="KW-1185">Reference proteome</keyword>
<comment type="caution">
    <text evidence="2">The sequence shown here is derived from an EMBL/GenBank/DDBJ whole genome shotgun (WGS) entry which is preliminary data.</text>
</comment>
<organism evidence="2 3">
    <name type="scientific">Shewanella surugensis</name>
    <dbReference type="NCBI Taxonomy" id="212020"/>
    <lineage>
        <taxon>Bacteria</taxon>
        <taxon>Pseudomonadati</taxon>
        <taxon>Pseudomonadota</taxon>
        <taxon>Gammaproteobacteria</taxon>
        <taxon>Alteromonadales</taxon>
        <taxon>Shewanellaceae</taxon>
        <taxon>Shewanella</taxon>
    </lineage>
</organism>
<keyword evidence="1" id="KW-0175">Coiled coil</keyword>
<name>A0ABT0LC30_9GAMM</name>
<evidence type="ECO:0000313" key="3">
    <source>
        <dbReference type="Proteomes" id="UP001203423"/>
    </source>
</evidence>
<evidence type="ECO:0000256" key="1">
    <source>
        <dbReference type="SAM" id="Coils"/>
    </source>
</evidence>
<protein>
    <submittedName>
        <fullName evidence="2">Uncharacterized protein</fullName>
    </submittedName>
</protein>
<gene>
    <name evidence="2" type="ORF">L2764_12220</name>
</gene>
<feature type="coiled-coil region" evidence="1">
    <location>
        <begin position="76"/>
        <end position="111"/>
    </location>
</feature>
<accession>A0ABT0LC30</accession>
<dbReference type="Proteomes" id="UP001203423">
    <property type="component" value="Unassembled WGS sequence"/>
</dbReference>